<feature type="non-terminal residue" evidence="2">
    <location>
        <position position="1"/>
    </location>
</feature>
<feature type="compositionally biased region" description="Polar residues" evidence="1">
    <location>
        <begin position="23"/>
        <end position="35"/>
    </location>
</feature>
<gene>
    <name evidence="2" type="primary">ORF217843</name>
</gene>
<evidence type="ECO:0000256" key="1">
    <source>
        <dbReference type="SAM" id="MobiDB-lite"/>
    </source>
</evidence>
<sequence>GDLGGSKQTERSDFQDSAWYDNNVATPSGAANSKETSMDLVKPTSNFSWEYMFRLLEPHKDFEIQRPFYETSPNPTFESTSTTPDSAA</sequence>
<dbReference type="EMBL" id="HACG01051250">
    <property type="protein sequence ID" value="CEK98121.1"/>
    <property type="molecule type" value="Transcribed_RNA"/>
</dbReference>
<feature type="compositionally biased region" description="Polar residues" evidence="1">
    <location>
        <begin position="71"/>
        <end position="88"/>
    </location>
</feature>
<name>A0A0B7C0G4_9EUPU</name>
<evidence type="ECO:0000313" key="2">
    <source>
        <dbReference type="EMBL" id="CEK98121.1"/>
    </source>
</evidence>
<feature type="region of interest" description="Disordered" evidence="1">
    <location>
        <begin position="66"/>
        <end position="88"/>
    </location>
</feature>
<feature type="region of interest" description="Disordered" evidence="1">
    <location>
        <begin position="1"/>
        <end position="38"/>
    </location>
</feature>
<proteinExistence type="predicted"/>
<reference evidence="2" key="1">
    <citation type="submission" date="2014-12" db="EMBL/GenBank/DDBJ databases">
        <title>Insight into the proteome of Arion vulgaris.</title>
        <authorList>
            <person name="Aradska J."/>
            <person name="Bulat T."/>
            <person name="Smidak R."/>
            <person name="Sarate P."/>
            <person name="Gangsoo J."/>
            <person name="Sialana F."/>
            <person name="Bilban M."/>
            <person name="Lubec G."/>
        </authorList>
    </citation>
    <scope>NUCLEOTIDE SEQUENCE</scope>
    <source>
        <tissue evidence="2">Skin</tissue>
    </source>
</reference>
<organism evidence="2">
    <name type="scientific">Arion vulgaris</name>
    <dbReference type="NCBI Taxonomy" id="1028688"/>
    <lineage>
        <taxon>Eukaryota</taxon>
        <taxon>Metazoa</taxon>
        <taxon>Spiralia</taxon>
        <taxon>Lophotrochozoa</taxon>
        <taxon>Mollusca</taxon>
        <taxon>Gastropoda</taxon>
        <taxon>Heterobranchia</taxon>
        <taxon>Euthyneura</taxon>
        <taxon>Panpulmonata</taxon>
        <taxon>Eupulmonata</taxon>
        <taxon>Stylommatophora</taxon>
        <taxon>Helicina</taxon>
        <taxon>Arionoidea</taxon>
        <taxon>Arionidae</taxon>
        <taxon>Arion</taxon>
    </lineage>
</organism>
<dbReference type="AlphaFoldDB" id="A0A0B7C0G4"/>
<accession>A0A0B7C0G4</accession>
<protein>
    <submittedName>
        <fullName evidence="2">Uncharacterized protein</fullName>
    </submittedName>
</protein>